<accession>A0ABR4WUX6</accession>
<sequence>MRMTPNDQRALGCVAIFIGLVVGAALLLAIAAITRMDNQVASDAHRQYCEDVALWRAEVERGVPLNRRAGQPDWQDIADEQCPARLQPMDHTAQRQLVQF</sequence>
<protein>
    <submittedName>
        <fullName evidence="1">Uncharacterized protein</fullName>
    </submittedName>
</protein>
<dbReference type="Proteomes" id="UP000029721">
    <property type="component" value="Unassembled WGS sequence"/>
</dbReference>
<dbReference type="EMBL" id="JOKD01000020">
    <property type="protein sequence ID" value="KGE78250.1"/>
    <property type="molecule type" value="Genomic_DNA"/>
</dbReference>
<comment type="caution">
    <text evidence="1">The sequence shown here is derived from an EMBL/GenBank/DDBJ whole genome shotgun (WGS) entry which is preliminary data.</text>
</comment>
<dbReference type="RefSeq" id="WP_035595436.1">
    <property type="nucleotide sequence ID" value="NZ_JOKD01000020.1"/>
</dbReference>
<evidence type="ECO:0000313" key="1">
    <source>
        <dbReference type="EMBL" id="KGE78250.1"/>
    </source>
</evidence>
<gene>
    <name evidence="1" type="ORF">FP66_04425</name>
</gene>
<proteinExistence type="predicted"/>
<evidence type="ECO:0000313" key="2">
    <source>
        <dbReference type="Proteomes" id="UP000029721"/>
    </source>
</evidence>
<organism evidence="1 2">
    <name type="scientific">Halomonas salina</name>
    <dbReference type="NCBI Taxonomy" id="42565"/>
    <lineage>
        <taxon>Bacteria</taxon>
        <taxon>Pseudomonadati</taxon>
        <taxon>Pseudomonadota</taxon>
        <taxon>Gammaproteobacteria</taxon>
        <taxon>Oceanospirillales</taxon>
        <taxon>Halomonadaceae</taxon>
        <taxon>Halomonas</taxon>
    </lineage>
</organism>
<keyword evidence="2" id="KW-1185">Reference proteome</keyword>
<name>A0ABR4WUX6_9GAMM</name>
<reference evidence="1 2" key="1">
    <citation type="submission" date="2014-06" db="EMBL/GenBank/DDBJ databases">
        <title>Draft genome sequence of an extremely salt tolerant bacteria Halomonas salina/CIFRI 1.</title>
        <authorList>
            <person name="Behera B.D."/>
            <person name="Meena D.K."/>
            <person name="Das P."/>
            <person name="Maharana J."/>
            <person name="Paria P."/>
            <person name="Sharma A.P."/>
            <person name="Shamsudheen K.V."/>
            <person name="Rijit J."/>
            <person name="Dixit V."/>
            <person name="Verma A."/>
            <person name="Scaria V."/>
            <person name="Sivasubbu S."/>
        </authorList>
    </citation>
    <scope>NUCLEOTIDE SEQUENCE [LARGE SCALE GENOMIC DNA]</scope>
    <source>
        <strain evidence="1 2">CIFRI 1</strain>
    </source>
</reference>